<proteinExistence type="predicted"/>
<feature type="compositionally biased region" description="Basic and acidic residues" evidence="1">
    <location>
        <begin position="1"/>
        <end position="12"/>
    </location>
</feature>
<accession>A0ABX8ZTM0</accession>
<evidence type="ECO:0000313" key="3">
    <source>
        <dbReference type="EMBL" id="QZD90498.1"/>
    </source>
</evidence>
<feature type="region of interest" description="Disordered" evidence="1">
    <location>
        <begin position="1"/>
        <end position="22"/>
    </location>
</feature>
<dbReference type="RefSeq" id="WP_221425966.1">
    <property type="nucleotide sequence ID" value="NZ_CP081295.1"/>
</dbReference>
<organism evidence="3 4">
    <name type="scientific">Qipengyuania aurantiaca</name>
    <dbReference type="NCBI Taxonomy" id="2867233"/>
    <lineage>
        <taxon>Bacteria</taxon>
        <taxon>Pseudomonadati</taxon>
        <taxon>Pseudomonadota</taxon>
        <taxon>Alphaproteobacteria</taxon>
        <taxon>Sphingomonadales</taxon>
        <taxon>Erythrobacteraceae</taxon>
        <taxon>Qipengyuania</taxon>
    </lineage>
</organism>
<keyword evidence="2" id="KW-0812">Transmembrane</keyword>
<keyword evidence="2" id="KW-0472">Membrane</keyword>
<dbReference type="Proteomes" id="UP000824281">
    <property type="component" value="Chromosome"/>
</dbReference>
<evidence type="ECO:0000313" key="4">
    <source>
        <dbReference type="Proteomes" id="UP000824281"/>
    </source>
</evidence>
<sequence length="156" mass="17136">MGGIPDTREGRPDLSGLEAPATAEPVERVERASLRAPFGFWRAYGYTVSAVILLWLAFATLIGGWFFGAFTTIFLFGMIVSPRQRLRAGRRDDYTGSIYEALGENFVSSACPDCGASIFGPAQLTWYRSAPTSRFLFPARNCSDCGYDLTTHAQTD</sequence>
<name>A0ABX8ZTM0_9SPHN</name>
<dbReference type="EMBL" id="CP081295">
    <property type="protein sequence ID" value="QZD90498.1"/>
    <property type="molecule type" value="Genomic_DNA"/>
</dbReference>
<evidence type="ECO:0000256" key="1">
    <source>
        <dbReference type="SAM" id="MobiDB-lite"/>
    </source>
</evidence>
<protein>
    <recommendedName>
        <fullName evidence="5">Zinc ribbon domain-containing protein</fullName>
    </recommendedName>
</protein>
<gene>
    <name evidence="3" type="ORF">K3148_03645</name>
</gene>
<evidence type="ECO:0000256" key="2">
    <source>
        <dbReference type="SAM" id="Phobius"/>
    </source>
</evidence>
<feature type="transmembrane region" description="Helical" evidence="2">
    <location>
        <begin position="64"/>
        <end position="81"/>
    </location>
</feature>
<reference evidence="3 4" key="1">
    <citation type="submission" date="2021-08" db="EMBL/GenBank/DDBJ databases">
        <title>Comparative Genomics Analysis of the Genus Qipengyuania Reveals Extensive Genetic Diversity and Metabolic Versatility, Including the Description of Fifteen Novel Species.</title>
        <authorList>
            <person name="Liu Y."/>
        </authorList>
    </citation>
    <scope>NUCLEOTIDE SEQUENCE [LARGE SCALE GENOMIC DNA]</scope>
    <source>
        <strain evidence="3 4">1NDH13</strain>
    </source>
</reference>
<keyword evidence="2" id="KW-1133">Transmembrane helix</keyword>
<evidence type="ECO:0008006" key="5">
    <source>
        <dbReference type="Google" id="ProtNLM"/>
    </source>
</evidence>
<feature type="transmembrane region" description="Helical" evidence="2">
    <location>
        <begin position="38"/>
        <end position="58"/>
    </location>
</feature>
<keyword evidence="4" id="KW-1185">Reference proteome</keyword>